<dbReference type="FunFam" id="3.90.215.10:FF:000001">
    <property type="entry name" value="Tenascin isoform 1"/>
    <property type="match status" value="1"/>
</dbReference>
<organism evidence="4 5">
    <name type="scientific">Mytilus galloprovincialis</name>
    <name type="common">Mediterranean mussel</name>
    <dbReference type="NCBI Taxonomy" id="29158"/>
    <lineage>
        <taxon>Eukaryota</taxon>
        <taxon>Metazoa</taxon>
        <taxon>Spiralia</taxon>
        <taxon>Lophotrochozoa</taxon>
        <taxon>Mollusca</taxon>
        <taxon>Bivalvia</taxon>
        <taxon>Autobranchia</taxon>
        <taxon>Pteriomorphia</taxon>
        <taxon>Mytilida</taxon>
        <taxon>Mytiloidea</taxon>
        <taxon>Mytilidae</taxon>
        <taxon>Mytilinae</taxon>
        <taxon>Mytilus</taxon>
    </lineage>
</organism>
<keyword evidence="2" id="KW-0732">Signal</keyword>
<gene>
    <name evidence="4" type="ORF">MGAL_10B050768</name>
</gene>
<dbReference type="InterPro" id="IPR003609">
    <property type="entry name" value="Pan_app"/>
</dbReference>
<dbReference type="NCBIfam" id="NF040941">
    <property type="entry name" value="GGGWT_bact"/>
    <property type="match status" value="1"/>
</dbReference>
<dbReference type="InterPro" id="IPR036056">
    <property type="entry name" value="Fibrinogen-like_C"/>
</dbReference>
<feature type="chain" id="PRO_5032325680" description="Fibrinogen C-terminal domain-containing protein" evidence="2">
    <location>
        <begin position="20"/>
        <end position="351"/>
    </location>
</feature>
<dbReference type="Pfam" id="PF00147">
    <property type="entry name" value="Fibrinogen_C"/>
    <property type="match status" value="1"/>
</dbReference>
<dbReference type="PANTHER" id="PTHR19143">
    <property type="entry name" value="FIBRINOGEN/TENASCIN/ANGIOPOEITIN"/>
    <property type="match status" value="1"/>
</dbReference>
<evidence type="ECO:0000313" key="5">
    <source>
        <dbReference type="Proteomes" id="UP000596742"/>
    </source>
</evidence>
<dbReference type="Pfam" id="PF00024">
    <property type="entry name" value="PAN_1"/>
    <property type="match status" value="1"/>
</dbReference>
<dbReference type="AlphaFoldDB" id="A0A8B6BXI0"/>
<keyword evidence="1" id="KW-1015">Disulfide bond</keyword>
<dbReference type="InterPro" id="IPR020837">
    <property type="entry name" value="Fibrinogen_CS"/>
</dbReference>
<reference evidence="4" key="1">
    <citation type="submission" date="2018-11" db="EMBL/GenBank/DDBJ databases">
        <authorList>
            <person name="Alioto T."/>
            <person name="Alioto T."/>
        </authorList>
    </citation>
    <scope>NUCLEOTIDE SEQUENCE</scope>
</reference>
<accession>A0A8B6BXI0</accession>
<comment type="caution">
    <text evidence="4">The sequence shown here is derived from an EMBL/GenBank/DDBJ whole genome shotgun (WGS) entry which is preliminary data.</text>
</comment>
<dbReference type="OrthoDB" id="6061554at2759"/>
<dbReference type="Proteomes" id="UP000596742">
    <property type="component" value="Unassembled WGS sequence"/>
</dbReference>
<name>A0A8B6BXI0_MYTGA</name>
<protein>
    <recommendedName>
        <fullName evidence="3">Fibrinogen C-terminal domain-containing protein</fullName>
    </recommendedName>
</protein>
<dbReference type="InterPro" id="IPR002181">
    <property type="entry name" value="Fibrinogen_a/b/g_C_dom"/>
</dbReference>
<dbReference type="GO" id="GO:0005615">
    <property type="term" value="C:extracellular space"/>
    <property type="evidence" value="ECO:0007669"/>
    <property type="project" value="TreeGrafter"/>
</dbReference>
<dbReference type="CDD" id="cd00087">
    <property type="entry name" value="FReD"/>
    <property type="match status" value="1"/>
</dbReference>
<feature type="domain" description="Fibrinogen C-terminal" evidence="3">
    <location>
        <begin position="134"/>
        <end position="351"/>
    </location>
</feature>
<proteinExistence type="predicted"/>
<dbReference type="SUPFAM" id="SSF56496">
    <property type="entry name" value="Fibrinogen C-terminal domain-like"/>
    <property type="match status" value="1"/>
</dbReference>
<dbReference type="PROSITE" id="PS51406">
    <property type="entry name" value="FIBRINOGEN_C_2"/>
    <property type="match status" value="1"/>
</dbReference>
<dbReference type="InterPro" id="IPR014716">
    <property type="entry name" value="Fibrinogen_a/b/g_C_1"/>
</dbReference>
<evidence type="ECO:0000259" key="3">
    <source>
        <dbReference type="PROSITE" id="PS51406"/>
    </source>
</evidence>
<keyword evidence="5" id="KW-1185">Reference proteome</keyword>
<dbReference type="InterPro" id="IPR050373">
    <property type="entry name" value="Fibrinogen_C-term_domain"/>
</dbReference>
<dbReference type="Gene3D" id="3.90.215.10">
    <property type="entry name" value="Gamma Fibrinogen, chain A, domain 1"/>
    <property type="match status" value="1"/>
</dbReference>
<dbReference type="EMBL" id="UYJE01000890">
    <property type="protein sequence ID" value="VDH97356.1"/>
    <property type="molecule type" value="Genomic_DNA"/>
</dbReference>
<dbReference type="SMART" id="SM00186">
    <property type="entry name" value="FBG"/>
    <property type="match status" value="1"/>
</dbReference>
<evidence type="ECO:0000256" key="1">
    <source>
        <dbReference type="ARBA" id="ARBA00023157"/>
    </source>
</evidence>
<sequence length="351" mass="39860">MYRLTFSIAFLFVWTLCEIVVIEKQKDQIFIGHVLFEVPMPMWSICAQYCSRVKICKSINFIAANKTCQINDAEPGESKNAIVESIGNSFAAASTFPKELAGQCRGNDCKLNEACMPRGTDYYCVPLPMMLSKNSTQLRPRDCSDLPQGSCSGVYSIYPSNEKFDVYCDMDTAGFGWTVFQSRMNGTVDFYKGWKDYEIGFGDLKSEFWLGNKFINILTSSGTYNFYIHLEDFEGNSRYAEYSEFSVGDATTKYTLHVTGYSGTAGDSLMYTTYNLNGMMFSTKDQDNDRSSRDCALTFKGAWWYNDCHYSNLNGKYLGGQHSSNSDGINWGTWKGFRYSLKSTKMMIKRQ</sequence>
<dbReference type="PROSITE" id="PS00514">
    <property type="entry name" value="FIBRINOGEN_C_1"/>
    <property type="match status" value="1"/>
</dbReference>
<evidence type="ECO:0000313" key="4">
    <source>
        <dbReference type="EMBL" id="VDH97356.1"/>
    </source>
</evidence>
<evidence type="ECO:0000256" key="2">
    <source>
        <dbReference type="SAM" id="SignalP"/>
    </source>
</evidence>
<feature type="signal peptide" evidence="2">
    <location>
        <begin position="1"/>
        <end position="19"/>
    </location>
</feature>